<feature type="transmembrane region" description="Helical" evidence="1">
    <location>
        <begin position="33"/>
        <end position="51"/>
    </location>
</feature>
<evidence type="ECO:0000313" key="2">
    <source>
        <dbReference type="EMBL" id="MES1922435.1"/>
    </source>
</evidence>
<keyword evidence="3" id="KW-1185">Reference proteome</keyword>
<keyword evidence="1" id="KW-1133">Transmembrane helix</keyword>
<feature type="transmembrane region" description="Helical" evidence="1">
    <location>
        <begin position="95"/>
        <end position="121"/>
    </location>
</feature>
<feature type="transmembrane region" description="Helical" evidence="1">
    <location>
        <begin position="63"/>
        <end position="83"/>
    </location>
</feature>
<dbReference type="EMBL" id="JBDODL010002803">
    <property type="protein sequence ID" value="MES1922435.1"/>
    <property type="molecule type" value="Genomic_DNA"/>
</dbReference>
<evidence type="ECO:0000313" key="3">
    <source>
        <dbReference type="Proteomes" id="UP001439008"/>
    </source>
</evidence>
<accession>A0ABV2ARY7</accession>
<sequence length="122" mass="14129">MKMKNKMKAASSTLKWILLFSLNIAGSTNLDDYLATCAIYMAITETLLYLWKLYAKFSSVRHFVIIVFILLYFNPFCVFLYASMLTRSIRIGENYFVVAMSINIALKILEIVTNIVQLYMLK</sequence>
<keyword evidence="1" id="KW-0812">Transmembrane</keyword>
<keyword evidence="1" id="KW-0472">Membrane</keyword>
<proteinExistence type="predicted"/>
<reference evidence="2 3" key="1">
    <citation type="journal article" date="2024" name="BMC Biol.">
        <title>Comparative genomics of Ascetosporea gives new insight into the evolutionary basis for animal parasitism in Rhizaria.</title>
        <authorList>
            <person name="Hiltunen Thoren M."/>
            <person name="Onut-Brannstrom I."/>
            <person name="Alfjorden A."/>
            <person name="Peckova H."/>
            <person name="Swords F."/>
            <person name="Hooper C."/>
            <person name="Holzer A.S."/>
            <person name="Bass D."/>
            <person name="Burki F."/>
        </authorList>
    </citation>
    <scope>NUCLEOTIDE SEQUENCE [LARGE SCALE GENOMIC DNA]</scope>
    <source>
        <strain evidence="2">20-A016</strain>
    </source>
</reference>
<dbReference type="Proteomes" id="UP001439008">
    <property type="component" value="Unassembled WGS sequence"/>
</dbReference>
<comment type="caution">
    <text evidence="2">The sequence shown here is derived from an EMBL/GenBank/DDBJ whole genome shotgun (WGS) entry which is preliminary data.</text>
</comment>
<gene>
    <name evidence="2" type="ORF">MHBO_003949</name>
</gene>
<evidence type="ECO:0000256" key="1">
    <source>
        <dbReference type="SAM" id="Phobius"/>
    </source>
</evidence>
<organism evidence="2 3">
    <name type="scientific">Bonamia ostreae</name>
    <dbReference type="NCBI Taxonomy" id="126728"/>
    <lineage>
        <taxon>Eukaryota</taxon>
        <taxon>Sar</taxon>
        <taxon>Rhizaria</taxon>
        <taxon>Endomyxa</taxon>
        <taxon>Ascetosporea</taxon>
        <taxon>Haplosporida</taxon>
        <taxon>Bonamia</taxon>
    </lineage>
</organism>
<name>A0ABV2ARY7_9EUKA</name>
<protein>
    <submittedName>
        <fullName evidence="2">Uncharacterized protein</fullName>
    </submittedName>
</protein>